<dbReference type="PROSITE" id="PS01360">
    <property type="entry name" value="ZF_MYND_1"/>
    <property type="match status" value="1"/>
</dbReference>
<protein>
    <recommendedName>
        <fullName evidence="5">MYND-type domain-containing protein</fullName>
    </recommendedName>
</protein>
<dbReference type="AlphaFoldDB" id="A0A8H5C8K5"/>
<dbReference type="Pfam" id="PF20179">
    <property type="entry name" value="MSS51_C"/>
    <property type="match status" value="1"/>
</dbReference>
<dbReference type="Gene3D" id="6.10.140.2220">
    <property type="match status" value="1"/>
</dbReference>
<dbReference type="Pfam" id="PF01753">
    <property type="entry name" value="zf-MYND"/>
    <property type="match status" value="1"/>
</dbReference>
<evidence type="ECO:0000256" key="3">
    <source>
        <dbReference type="ARBA" id="ARBA00022833"/>
    </source>
</evidence>
<dbReference type="InterPro" id="IPR002893">
    <property type="entry name" value="Znf_MYND"/>
</dbReference>
<evidence type="ECO:0000256" key="1">
    <source>
        <dbReference type="ARBA" id="ARBA00022723"/>
    </source>
</evidence>
<dbReference type="Proteomes" id="UP000541558">
    <property type="component" value="Unassembled WGS sequence"/>
</dbReference>
<comment type="caution">
    <text evidence="6">The sequence shown here is derived from an EMBL/GenBank/DDBJ whole genome shotgun (WGS) entry which is preliminary data.</text>
</comment>
<organism evidence="6 7">
    <name type="scientific">Ephemerocybe angulata</name>
    <dbReference type="NCBI Taxonomy" id="980116"/>
    <lineage>
        <taxon>Eukaryota</taxon>
        <taxon>Fungi</taxon>
        <taxon>Dikarya</taxon>
        <taxon>Basidiomycota</taxon>
        <taxon>Agaricomycotina</taxon>
        <taxon>Agaricomycetes</taxon>
        <taxon>Agaricomycetidae</taxon>
        <taxon>Agaricales</taxon>
        <taxon>Agaricineae</taxon>
        <taxon>Psathyrellaceae</taxon>
        <taxon>Ephemerocybe</taxon>
    </lineage>
</organism>
<sequence length="491" mass="54353">MATFKQVPPMSANFGQACYQCFAEQTPEKQLSRCGACKRIGYCSTACQKKNWKEHKTLCKALGELETTGSGMSLHFYNLSDPTAGDSINTMELAEFTNMSIHADIYFVERALGRPLDMIERNLFAWEPRCAACGINERMLRIRAREQGQGSSTQLQKCGDCLSTFFCSPRHWALVKKTHNTAPAAVNYNGMTLCQINQLIREDIRVANLLREGKAQQGELSGPDFGLLLPWAPNRTMEGWKSLLETDWEKEFLGGIAEELPFPPGTPMKPFLRAASDNLTLPMTILYALERLDVGDLAFTREEVLVIHVIGAADLEVMNAMMFEEILHRLPEVKRVEILLCGPDMRKIGGSEKPGGVALSMATCPECTDKDRRRVQIMSSSLYHDYVAKAGASFKTPALAVAFNSGASEVETDSWKATMKVLVEKKIPTVFTAFNRGEAEKEAALLKEAGAELVPALGPCRNPWGSMLFKVEPASLEGFYNSNGWFAGGFK</sequence>
<evidence type="ECO:0000259" key="5">
    <source>
        <dbReference type="PROSITE" id="PS50865"/>
    </source>
</evidence>
<keyword evidence="1" id="KW-0479">Metal-binding</keyword>
<dbReference type="PROSITE" id="PS50865">
    <property type="entry name" value="ZF_MYND_2"/>
    <property type="match status" value="1"/>
</dbReference>
<dbReference type="InterPro" id="IPR046824">
    <property type="entry name" value="Mss51-like_C"/>
</dbReference>
<evidence type="ECO:0000256" key="4">
    <source>
        <dbReference type="PROSITE-ProRule" id="PRU00134"/>
    </source>
</evidence>
<proteinExistence type="predicted"/>
<keyword evidence="2 4" id="KW-0863">Zinc-finger</keyword>
<dbReference type="OrthoDB" id="432970at2759"/>
<name>A0A8H5C8K5_9AGAR</name>
<dbReference type="EMBL" id="JAACJK010000057">
    <property type="protein sequence ID" value="KAF5337131.1"/>
    <property type="molecule type" value="Genomic_DNA"/>
</dbReference>
<reference evidence="6 7" key="1">
    <citation type="journal article" date="2020" name="ISME J.">
        <title>Uncovering the hidden diversity of litter-decomposition mechanisms in mushroom-forming fungi.</title>
        <authorList>
            <person name="Floudas D."/>
            <person name="Bentzer J."/>
            <person name="Ahren D."/>
            <person name="Johansson T."/>
            <person name="Persson P."/>
            <person name="Tunlid A."/>
        </authorList>
    </citation>
    <scope>NUCLEOTIDE SEQUENCE [LARGE SCALE GENOMIC DNA]</scope>
    <source>
        <strain evidence="6 7">CBS 175.51</strain>
    </source>
</reference>
<gene>
    <name evidence="6" type="ORF">D9611_003050</name>
</gene>
<evidence type="ECO:0000256" key="2">
    <source>
        <dbReference type="ARBA" id="ARBA00022771"/>
    </source>
</evidence>
<dbReference type="GO" id="GO:0008270">
    <property type="term" value="F:zinc ion binding"/>
    <property type="evidence" value="ECO:0007669"/>
    <property type="project" value="UniProtKB-KW"/>
</dbReference>
<accession>A0A8H5C8K5</accession>
<evidence type="ECO:0000313" key="6">
    <source>
        <dbReference type="EMBL" id="KAF5337131.1"/>
    </source>
</evidence>
<evidence type="ECO:0000313" key="7">
    <source>
        <dbReference type="Proteomes" id="UP000541558"/>
    </source>
</evidence>
<dbReference type="PANTHER" id="PTHR28069">
    <property type="entry name" value="GH20023P"/>
    <property type="match status" value="1"/>
</dbReference>
<dbReference type="SUPFAM" id="SSF144232">
    <property type="entry name" value="HIT/MYND zinc finger-like"/>
    <property type="match status" value="1"/>
</dbReference>
<feature type="domain" description="MYND-type" evidence="5">
    <location>
        <begin position="18"/>
        <end position="59"/>
    </location>
</feature>
<dbReference type="PROSITE" id="PS51257">
    <property type="entry name" value="PROKAR_LIPOPROTEIN"/>
    <property type="match status" value="1"/>
</dbReference>
<keyword evidence="3" id="KW-0862">Zinc</keyword>
<keyword evidence="7" id="KW-1185">Reference proteome</keyword>